<sequence length="148" mass="16284">MARCWLHQRWWWLLLVLFAGLSRLGYCQKPSATAAAAAGTTTTTTGPTPQAAITSPRIVVFLREQCDGELNSTELLQELQRGYASAIGMVSKAETCEVRSWGLEALVQALSQKTTKALVAQLDYNTCEVAAKLAHLWNKSLITWTCPQ</sequence>
<name>A0A232FN71_9HYME</name>
<evidence type="ECO:0000313" key="2">
    <source>
        <dbReference type="EMBL" id="OXU32023.1"/>
    </source>
</evidence>
<reference evidence="2 3" key="1">
    <citation type="journal article" date="2017" name="Curr. Biol.">
        <title>The Evolution of Venom by Co-option of Single-Copy Genes.</title>
        <authorList>
            <person name="Martinson E.O."/>
            <person name="Mrinalini"/>
            <person name="Kelkar Y.D."/>
            <person name="Chang C.H."/>
            <person name="Werren J.H."/>
        </authorList>
    </citation>
    <scope>NUCLEOTIDE SEQUENCE [LARGE SCALE GENOMIC DNA]</scope>
    <source>
        <strain evidence="2 3">Alberta</strain>
        <tissue evidence="2">Whole body</tissue>
    </source>
</reference>
<comment type="caution">
    <text evidence="2">The sequence shown here is derived from an EMBL/GenBank/DDBJ whole genome shotgun (WGS) entry which is preliminary data.</text>
</comment>
<protein>
    <recommendedName>
        <fullName evidence="4">Receptor ligand binding region domain-containing protein</fullName>
    </recommendedName>
</protein>
<dbReference type="AlphaFoldDB" id="A0A232FN71"/>
<feature type="non-terminal residue" evidence="2">
    <location>
        <position position="148"/>
    </location>
</feature>
<dbReference type="EMBL" id="NNAY01000011">
    <property type="protein sequence ID" value="OXU32023.1"/>
    <property type="molecule type" value="Genomic_DNA"/>
</dbReference>
<evidence type="ECO:0000256" key="1">
    <source>
        <dbReference type="SAM" id="SignalP"/>
    </source>
</evidence>
<keyword evidence="1" id="KW-0732">Signal</keyword>
<keyword evidence="3" id="KW-1185">Reference proteome</keyword>
<feature type="signal peptide" evidence="1">
    <location>
        <begin position="1"/>
        <end position="27"/>
    </location>
</feature>
<feature type="chain" id="PRO_5012624356" description="Receptor ligand binding region domain-containing protein" evidence="1">
    <location>
        <begin position="28"/>
        <end position="148"/>
    </location>
</feature>
<gene>
    <name evidence="2" type="ORF">TSAR_004321</name>
</gene>
<evidence type="ECO:0008006" key="4">
    <source>
        <dbReference type="Google" id="ProtNLM"/>
    </source>
</evidence>
<dbReference type="OrthoDB" id="1890790at2759"/>
<evidence type="ECO:0000313" key="3">
    <source>
        <dbReference type="Proteomes" id="UP000215335"/>
    </source>
</evidence>
<accession>A0A232FN71</accession>
<dbReference type="Proteomes" id="UP000215335">
    <property type="component" value="Unassembled WGS sequence"/>
</dbReference>
<organism evidence="2 3">
    <name type="scientific">Trichomalopsis sarcophagae</name>
    <dbReference type="NCBI Taxonomy" id="543379"/>
    <lineage>
        <taxon>Eukaryota</taxon>
        <taxon>Metazoa</taxon>
        <taxon>Ecdysozoa</taxon>
        <taxon>Arthropoda</taxon>
        <taxon>Hexapoda</taxon>
        <taxon>Insecta</taxon>
        <taxon>Pterygota</taxon>
        <taxon>Neoptera</taxon>
        <taxon>Endopterygota</taxon>
        <taxon>Hymenoptera</taxon>
        <taxon>Apocrita</taxon>
        <taxon>Proctotrupomorpha</taxon>
        <taxon>Chalcidoidea</taxon>
        <taxon>Pteromalidae</taxon>
        <taxon>Pteromalinae</taxon>
        <taxon>Trichomalopsis</taxon>
    </lineage>
</organism>
<proteinExistence type="predicted"/>